<sequence length="132" mass="15099">MKKDIPFPPVEGVYIAIAQEVSDSISWNVYVVNSNEFEIENVFVRSRGYGEKDGFPQETSVLRHAIPNVGPNGYAKIELIDPSVFHLNNEYWISYFVGKQIYDKKFIFVPETIIEQNLVPIPQLGTKGILHR</sequence>
<dbReference type="Proteomes" id="UP000001822">
    <property type="component" value="Chromosome"/>
</dbReference>
<proteinExistence type="predicted"/>
<gene>
    <name evidence="1" type="ordered locus">CHU_0464</name>
</gene>
<keyword evidence="2" id="KW-1185">Reference proteome</keyword>
<name>A0A6N4SN81_CYTH3</name>
<dbReference type="EMBL" id="CP000383">
    <property type="protein sequence ID" value="ABG57753.1"/>
    <property type="molecule type" value="Genomic_DNA"/>
</dbReference>
<evidence type="ECO:0000313" key="1">
    <source>
        <dbReference type="EMBL" id="ABG57753.1"/>
    </source>
</evidence>
<protein>
    <submittedName>
        <fullName evidence="1">Uncharacterized protein</fullName>
    </submittedName>
</protein>
<dbReference type="OrthoDB" id="953239at2"/>
<accession>A0A6N4SN81</accession>
<organism evidence="1 2">
    <name type="scientific">Cytophaga hutchinsonii (strain ATCC 33406 / DSM 1761 / CIP 103989 / NBRC 15051 / NCIMB 9469 / D465)</name>
    <dbReference type="NCBI Taxonomy" id="269798"/>
    <lineage>
        <taxon>Bacteria</taxon>
        <taxon>Pseudomonadati</taxon>
        <taxon>Bacteroidota</taxon>
        <taxon>Cytophagia</taxon>
        <taxon>Cytophagales</taxon>
        <taxon>Cytophagaceae</taxon>
        <taxon>Cytophaga</taxon>
    </lineage>
</organism>
<dbReference type="RefSeq" id="WP_011583869.1">
    <property type="nucleotide sequence ID" value="NC_008255.1"/>
</dbReference>
<dbReference type="AlphaFoldDB" id="A0A6N4SN81"/>
<reference evidence="1 2" key="1">
    <citation type="journal article" date="2007" name="Appl. Environ. Microbiol.">
        <title>Genome sequence of the cellulolytic gliding bacterium Cytophaga hutchinsonii.</title>
        <authorList>
            <person name="Xie G."/>
            <person name="Bruce D.C."/>
            <person name="Challacombe J.F."/>
            <person name="Chertkov O."/>
            <person name="Detter J.C."/>
            <person name="Gilna P."/>
            <person name="Han C.S."/>
            <person name="Lucas S."/>
            <person name="Misra M."/>
            <person name="Myers G.L."/>
            <person name="Richardson P."/>
            <person name="Tapia R."/>
            <person name="Thayer N."/>
            <person name="Thompson L.S."/>
            <person name="Brettin T.S."/>
            <person name="Henrissat B."/>
            <person name="Wilson D.B."/>
            <person name="McBride M.J."/>
        </authorList>
    </citation>
    <scope>NUCLEOTIDE SEQUENCE [LARGE SCALE GENOMIC DNA]</scope>
    <source>
        <strain evidence="2">ATCC 33406 / DSM 1761 / CIP 103989 / NBRC 15051 / NCIMB 9469 / D465</strain>
    </source>
</reference>
<dbReference type="KEGG" id="chu:CHU_0464"/>
<evidence type="ECO:0000313" key="2">
    <source>
        <dbReference type="Proteomes" id="UP000001822"/>
    </source>
</evidence>